<proteinExistence type="predicted"/>
<gene>
    <name evidence="1" type="ordered locus">CF0929</name>
</gene>
<name>Q252T7_CHLFF</name>
<dbReference type="KEGG" id="cfe:BAE81701.1"/>
<accession>Q252T7</accession>
<dbReference type="Proteomes" id="UP000001260">
    <property type="component" value="Chromosome"/>
</dbReference>
<evidence type="ECO:0000313" key="1">
    <source>
        <dbReference type="EMBL" id="BAE81701.1"/>
    </source>
</evidence>
<organism evidence="1 2">
    <name type="scientific">Chlamydia felis (strain Fe/C-56)</name>
    <name type="common">Chlamydophila felis</name>
    <dbReference type="NCBI Taxonomy" id="264202"/>
    <lineage>
        <taxon>Bacteria</taxon>
        <taxon>Pseudomonadati</taxon>
        <taxon>Chlamydiota</taxon>
        <taxon>Chlamydiia</taxon>
        <taxon>Chlamydiales</taxon>
        <taxon>Chlamydiaceae</taxon>
        <taxon>Chlamydia/Chlamydophila group</taxon>
        <taxon>Chlamydia</taxon>
    </lineage>
</organism>
<keyword evidence="2" id="KW-1185">Reference proteome</keyword>
<evidence type="ECO:0000313" key="2">
    <source>
        <dbReference type="Proteomes" id="UP000001260"/>
    </source>
</evidence>
<dbReference type="HOGENOM" id="CLU_185067_0_0_0"/>
<dbReference type="AlphaFoldDB" id="Q252T7"/>
<sequence>MKRVVVLFISLFLTPIGGEDNKEMLSHETITWTKILQIPAYESSFPRQEVIEPLFCESLDLRVGRV</sequence>
<reference evidence="1 2" key="1">
    <citation type="journal article" date="2006" name="DNA Res.">
        <title>Genome sequence of the cat pathogen, Chlamydophila felis.</title>
        <authorList>
            <person name="Azuma Y."/>
            <person name="Hirakawa H."/>
            <person name="Yamashita A."/>
            <person name="Cai Y."/>
            <person name="Rahman M.A."/>
            <person name="Suzuki H."/>
            <person name="Mitaku S."/>
            <person name="Toh H."/>
            <person name="Goto S."/>
            <person name="Murakami T."/>
            <person name="Sugi K."/>
            <person name="Hayashi H."/>
            <person name="Fukushi H."/>
            <person name="Hattori M."/>
            <person name="Kuhara S."/>
            <person name="Shirai M."/>
        </authorList>
    </citation>
    <scope>NUCLEOTIDE SEQUENCE [LARGE SCALE GENOMIC DNA]</scope>
    <source>
        <strain evidence="1 2">Fe/C-56</strain>
    </source>
</reference>
<dbReference type="STRING" id="264202.gene:10544765"/>
<protein>
    <submittedName>
        <fullName evidence="1">Uncharacterized protein</fullName>
    </submittedName>
</protein>
<dbReference type="EMBL" id="AP006861">
    <property type="protein sequence ID" value="BAE81701.1"/>
    <property type="molecule type" value="Genomic_DNA"/>
</dbReference>